<organism evidence="1 2">
    <name type="scientific">Zhenpiania hominis</name>
    <dbReference type="NCBI Taxonomy" id="2763644"/>
    <lineage>
        <taxon>Bacteria</taxon>
        <taxon>Bacillati</taxon>
        <taxon>Bacillota</taxon>
        <taxon>Clostridia</taxon>
        <taxon>Peptostreptococcales</taxon>
        <taxon>Anaerovoracaceae</taxon>
        <taxon>Zhenpiania</taxon>
    </lineage>
</organism>
<name>A0A923NI39_9FIRM</name>
<dbReference type="AlphaFoldDB" id="A0A923NI39"/>
<evidence type="ECO:0000313" key="1">
    <source>
        <dbReference type="EMBL" id="MBC6679443.1"/>
    </source>
</evidence>
<proteinExistence type="predicted"/>
<dbReference type="Proteomes" id="UP000602647">
    <property type="component" value="Unassembled WGS sequence"/>
</dbReference>
<dbReference type="EMBL" id="JACRYT010000004">
    <property type="protein sequence ID" value="MBC6679443.1"/>
    <property type="molecule type" value="Genomic_DNA"/>
</dbReference>
<sequence length="214" mass="23435">MRIDFAGPIDRKQWLSRMGVKGDGDAGLLRRMDLCEKRLLSAAASQGVYRVVKPEALELKGQAIRKHLAGCTEAVLLGVTLGAGVDHLIRGSQIRDMAEAFILDCGASVLAEQVCDLFEERIRRENSMHFTGRYSPGYGDYPLECQDELIRLLDGARKIGLNVSRSHLLIPRKSITAVMGGADHPVSGYLATCGECTLRDTCVLRKEGRNCAGF</sequence>
<evidence type="ECO:0000313" key="2">
    <source>
        <dbReference type="Proteomes" id="UP000602647"/>
    </source>
</evidence>
<comment type="caution">
    <text evidence="1">The sequence shown here is derived from an EMBL/GenBank/DDBJ whole genome shotgun (WGS) entry which is preliminary data.</text>
</comment>
<dbReference type="SUPFAM" id="SSF56507">
    <property type="entry name" value="Methionine synthase activation domain-like"/>
    <property type="match status" value="1"/>
</dbReference>
<protein>
    <submittedName>
        <fullName evidence="1">Methionine synthase</fullName>
    </submittedName>
</protein>
<dbReference type="GO" id="GO:0008705">
    <property type="term" value="F:methionine synthase activity"/>
    <property type="evidence" value="ECO:0007669"/>
    <property type="project" value="InterPro"/>
</dbReference>
<gene>
    <name evidence="1" type="ORF">H9L42_06345</name>
</gene>
<accession>A0A923NI39</accession>
<dbReference type="Gene3D" id="3.40.109.40">
    <property type="match status" value="1"/>
</dbReference>
<dbReference type="InterPro" id="IPR037010">
    <property type="entry name" value="VitB12-dep_Met_synth_activ_sf"/>
</dbReference>
<keyword evidence="2" id="KW-1185">Reference proteome</keyword>
<reference evidence="1" key="1">
    <citation type="submission" date="2020-08" db="EMBL/GenBank/DDBJ databases">
        <title>Genome public.</title>
        <authorList>
            <person name="Liu C."/>
            <person name="Sun Q."/>
        </authorList>
    </citation>
    <scope>NUCLEOTIDE SEQUENCE</scope>
    <source>
        <strain evidence="1">BX12</strain>
    </source>
</reference>
<dbReference type="RefSeq" id="WP_187302549.1">
    <property type="nucleotide sequence ID" value="NZ_CBCTON010000010.1"/>
</dbReference>